<dbReference type="Pfam" id="PF05920">
    <property type="entry name" value="Homeobox_KN"/>
    <property type="match status" value="1"/>
</dbReference>
<protein>
    <recommendedName>
        <fullName evidence="11">Homeobox and C2H2 transcription factor</fullName>
    </recommendedName>
</protein>
<dbReference type="PROSITE" id="PS50071">
    <property type="entry name" value="HOMEOBOX_2"/>
    <property type="match status" value="1"/>
</dbReference>
<dbReference type="InterPro" id="IPR008422">
    <property type="entry name" value="KN_HD"/>
</dbReference>
<sequence length="513" mass="57608">MTKDATTSRTLQSPPLLSDIDTADDTTGSNKRRGIRFPREAVKVLRDWLDTHTGSPYPSEDEKVELQSRTGLKPTQISNWLANARRRRKASRHTRPKLCASPSLKPITPPIKIPRGSMSSPELDPLERWKNSPPEHEPASIKDIAKAVAKSALDGDAIQTSPSSQGWQKARSSNGSGLSDVLAPSTTSFETGQSAPLSASNLTGKKERRRRKRQQREPPRKLSDNKRRMFQCTFCTDTFKSKYDWTRHEKTLHLSLEKWICAPLGPVITDQATGKQKCVYCDQLDPSDEHIETHNHRQCEEKGLGARTFYRKDHLRQHVRLVHNCKMTPSMDTWKSVTNNINCRCGFCGQRFTGWQDRVDHLATHFKAGARMSEWKGCRGLDPNIAALVTDAMPPYLIGHEALAPDPFSATNKSTLGHDMLNDATTRPDNSQTAPQDSPGTSKASCWEILTIRLGEYANDMAKKGVVLTDEMLQSKARRILYESDDAWNQTAADNPEWLDLFKKAHGLDFIPS</sequence>
<dbReference type="InterPro" id="IPR013087">
    <property type="entry name" value="Znf_C2H2_type"/>
</dbReference>
<feature type="compositionally biased region" description="Polar residues" evidence="6">
    <location>
        <begin position="423"/>
        <end position="442"/>
    </location>
</feature>
<comment type="subcellular location">
    <subcellularLocation>
        <location evidence="5">Nucleus</location>
    </subcellularLocation>
</comment>
<feature type="region of interest" description="Disordered" evidence="6">
    <location>
        <begin position="50"/>
        <end position="139"/>
    </location>
</feature>
<feature type="region of interest" description="Disordered" evidence="6">
    <location>
        <begin position="157"/>
        <end position="223"/>
    </location>
</feature>
<dbReference type="InterPro" id="IPR009057">
    <property type="entry name" value="Homeodomain-like_sf"/>
</dbReference>
<feature type="compositionally biased region" description="Polar residues" evidence="6">
    <location>
        <begin position="158"/>
        <end position="177"/>
    </location>
</feature>
<dbReference type="GO" id="GO:0006355">
    <property type="term" value="P:regulation of DNA-templated transcription"/>
    <property type="evidence" value="ECO:0007669"/>
    <property type="project" value="InterPro"/>
</dbReference>
<dbReference type="SMART" id="SM00389">
    <property type="entry name" value="HOX"/>
    <property type="match status" value="1"/>
</dbReference>
<evidence type="ECO:0000313" key="9">
    <source>
        <dbReference type="EMBL" id="KAF2480222.1"/>
    </source>
</evidence>
<keyword evidence="2 5" id="KW-0371">Homeobox</keyword>
<dbReference type="Gene3D" id="3.30.160.60">
    <property type="entry name" value="Classic Zinc Finger"/>
    <property type="match status" value="1"/>
</dbReference>
<dbReference type="GO" id="GO:0003677">
    <property type="term" value="F:DNA binding"/>
    <property type="evidence" value="ECO:0007669"/>
    <property type="project" value="UniProtKB-UniRule"/>
</dbReference>
<dbReference type="Gene3D" id="1.10.10.60">
    <property type="entry name" value="Homeodomain-like"/>
    <property type="match status" value="1"/>
</dbReference>
<feature type="compositionally biased region" description="Polar residues" evidence="6">
    <location>
        <begin position="184"/>
        <end position="203"/>
    </location>
</feature>
<evidence type="ECO:0000256" key="1">
    <source>
        <dbReference type="ARBA" id="ARBA00023125"/>
    </source>
</evidence>
<proteinExistence type="predicted"/>
<feature type="DNA-binding region" description="Homeobox" evidence="5">
    <location>
        <begin position="30"/>
        <end position="92"/>
    </location>
</feature>
<evidence type="ECO:0000256" key="5">
    <source>
        <dbReference type="PROSITE-ProRule" id="PRU00108"/>
    </source>
</evidence>
<evidence type="ECO:0000256" key="4">
    <source>
        <dbReference type="PROSITE-ProRule" id="PRU00042"/>
    </source>
</evidence>
<dbReference type="AlphaFoldDB" id="A0A6A6PJP5"/>
<dbReference type="SUPFAM" id="SSF46689">
    <property type="entry name" value="Homeodomain-like"/>
    <property type="match status" value="1"/>
</dbReference>
<organism evidence="9 10">
    <name type="scientific">Neohortaea acidophila</name>
    <dbReference type="NCBI Taxonomy" id="245834"/>
    <lineage>
        <taxon>Eukaryota</taxon>
        <taxon>Fungi</taxon>
        <taxon>Dikarya</taxon>
        <taxon>Ascomycota</taxon>
        <taxon>Pezizomycotina</taxon>
        <taxon>Dothideomycetes</taxon>
        <taxon>Dothideomycetidae</taxon>
        <taxon>Mycosphaerellales</taxon>
        <taxon>Teratosphaeriaceae</taxon>
        <taxon>Neohortaea</taxon>
    </lineage>
</organism>
<feature type="compositionally biased region" description="Polar residues" evidence="6">
    <location>
        <begin position="1"/>
        <end position="15"/>
    </location>
</feature>
<feature type="domain" description="C2H2-type" evidence="8">
    <location>
        <begin position="230"/>
        <end position="258"/>
    </location>
</feature>
<dbReference type="EMBL" id="MU001640">
    <property type="protein sequence ID" value="KAF2480222.1"/>
    <property type="molecule type" value="Genomic_DNA"/>
</dbReference>
<feature type="region of interest" description="Disordered" evidence="6">
    <location>
        <begin position="414"/>
        <end position="442"/>
    </location>
</feature>
<evidence type="ECO:0000313" key="10">
    <source>
        <dbReference type="Proteomes" id="UP000799767"/>
    </source>
</evidence>
<dbReference type="InterPro" id="IPR050224">
    <property type="entry name" value="TALE_homeobox"/>
</dbReference>
<evidence type="ECO:0000256" key="3">
    <source>
        <dbReference type="ARBA" id="ARBA00023242"/>
    </source>
</evidence>
<reference evidence="9" key="1">
    <citation type="journal article" date="2020" name="Stud. Mycol.">
        <title>101 Dothideomycetes genomes: a test case for predicting lifestyles and emergence of pathogens.</title>
        <authorList>
            <person name="Haridas S."/>
            <person name="Albert R."/>
            <person name="Binder M."/>
            <person name="Bloem J."/>
            <person name="Labutti K."/>
            <person name="Salamov A."/>
            <person name="Andreopoulos B."/>
            <person name="Baker S."/>
            <person name="Barry K."/>
            <person name="Bills G."/>
            <person name="Bluhm B."/>
            <person name="Cannon C."/>
            <person name="Castanera R."/>
            <person name="Culley D."/>
            <person name="Daum C."/>
            <person name="Ezra D."/>
            <person name="Gonzalez J."/>
            <person name="Henrissat B."/>
            <person name="Kuo A."/>
            <person name="Liang C."/>
            <person name="Lipzen A."/>
            <person name="Lutzoni F."/>
            <person name="Magnuson J."/>
            <person name="Mondo S."/>
            <person name="Nolan M."/>
            <person name="Ohm R."/>
            <person name="Pangilinan J."/>
            <person name="Park H.-J."/>
            <person name="Ramirez L."/>
            <person name="Alfaro M."/>
            <person name="Sun H."/>
            <person name="Tritt A."/>
            <person name="Yoshinaga Y."/>
            <person name="Zwiers L.-H."/>
            <person name="Turgeon B."/>
            <person name="Goodwin S."/>
            <person name="Spatafora J."/>
            <person name="Crous P."/>
            <person name="Grigoriev I."/>
        </authorList>
    </citation>
    <scope>NUCLEOTIDE SEQUENCE</scope>
    <source>
        <strain evidence="9">CBS 113389</strain>
    </source>
</reference>
<evidence type="ECO:0000256" key="6">
    <source>
        <dbReference type="SAM" id="MobiDB-lite"/>
    </source>
</evidence>
<dbReference type="RefSeq" id="XP_033586792.1">
    <property type="nucleotide sequence ID" value="XM_033731584.1"/>
</dbReference>
<keyword evidence="4" id="KW-0479">Metal-binding</keyword>
<dbReference type="InterPro" id="IPR006600">
    <property type="entry name" value="HTH_CenpB_DNA-bd_dom"/>
</dbReference>
<evidence type="ECO:0000256" key="2">
    <source>
        <dbReference type="ARBA" id="ARBA00023155"/>
    </source>
</evidence>
<feature type="compositionally biased region" description="Basic and acidic residues" evidence="6">
    <location>
        <begin position="125"/>
        <end position="139"/>
    </location>
</feature>
<dbReference type="GO" id="GO:0008270">
    <property type="term" value="F:zinc ion binding"/>
    <property type="evidence" value="ECO:0007669"/>
    <property type="project" value="UniProtKB-KW"/>
</dbReference>
<keyword evidence="10" id="KW-1185">Reference proteome</keyword>
<evidence type="ECO:0000259" key="8">
    <source>
        <dbReference type="PROSITE" id="PS50157"/>
    </source>
</evidence>
<dbReference type="CDD" id="cd00086">
    <property type="entry name" value="homeodomain"/>
    <property type="match status" value="1"/>
</dbReference>
<evidence type="ECO:0008006" key="11">
    <source>
        <dbReference type="Google" id="ProtNLM"/>
    </source>
</evidence>
<dbReference type="PROSITE" id="PS00028">
    <property type="entry name" value="ZINC_FINGER_C2H2_1"/>
    <property type="match status" value="2"/>
</dbReference>
<keyword evidence="4" id="KW-0863">Zinc-finger</keyword>
<feature type="compositionally biased region" description="Polar residues" evidence="6">
    <location>
        <begin position="67"/>
        <end position="81"/>
    </location>
</feature>
<evidence type="ECO:0000259" key="7">
    <source>
        <dbReference type="PROSITE" id="PS50071"/>
    </source>
</evidence>
<dbReference type="PANTHER" id="PTHR11850">
    <property type="entry name" value="HOMEOBOX PROTEIN TRANSCRIPTION FACTORS"/>
    <property type="match status" value="1"/>
</dbReference>
<keyword evidence="1 5" id="KW-0238">DNA-binding</keyword>
<dbReference type="InterPro" id="IPR001356">
    <property type="entry name" value="HD"/>
</dbReference>
<dbReference type="Pfam" id="PF03221">
    <property type="entry name" value="HTH_Tnp_Tc5"/>
    <property type="match status" value="1"/>
</dbReference>
<feature type="domain" description="Homeobox" evidence="7">
    <location>
        <begin position="28"/>
        <end position="91"/>
    </location>
</feature>
<feature type="compositionally biased region" description="Basic residues" evidence="6">
    <location>
        <begin position="84"/>
        <end position="96"/>
    </location>
</feature>
<feature type="non-terminal residue" evidence="9">
    <location>
        <position position="513"/>
    </location>
</feature>
<dbReference type="OrthoDB" id="5399138at2759"/>
<accession>A0A6A6PJP5</accession>
<dbReference type="GeneID" id="54472586"/>
<dbReference type="GO" id="GO:0005634">
    <property type="term" value="C:nucleus"/>
    <property type="evidence" value="ECO:0007669"/>
    <property type="project" value="UniProtKB-SubCell"/>
</dbReference>
<name>A0A6A6PJP5_9PEZI</name>
<dbReference type="SMART" id="SM00355">
    <property type="entry name" value="ZnF_C2H2"/>
    <property type="match status" value="3"/>
</dbReference>
<dbReference type="Proteomes" id="UP000799767">
    <property type="component" value="Unassembled WGS sequence"/>
</dbReference>
<keyword evidence="3 5" id="KW-0539">Nucleus</keyword>
<keyword evidence="4" id="KW-0862">Zinc</keyword>
<dbReference type="PROSITE" id="PS50157">
    <property type="entry name" value="ZINC_FINGER_C2H2_2"/>
    <property type="match status" value="1"/>
</dbReference>
<feature type="region of interest" description="Disordered" evidence="6">
    <location>
        <begin position="1"/>
        <end position="36"/>
    </location>
</feature>
<gene>
    <name evidence="9" type="ORF">BDY17DRAFT_256159</name>
</gene>